<feature type="domain" description="Zn(2)-C6 fungal-type" evidence="3">
    <location>
        <begin position="16"/>
        <end position="48"/>
    </location>
</feature>
<feature type="region of interest" description="Disordered" evidence="2">
    <location>
        <begin position="192"/>
        <end position="214"/>
    </location>
</feature>
<dbReference type="InterPro" id="IPR036864">
    <property type="entry name" value="Zn2-C6_fun-type_DNA-bd_sf"/>
</dbReference>
<gene>
    <name evidence="4" type="ORF">FALBO_16939</name>
</gene>
<dbReference type="PROSITE" id="PS00463">
    <property type="entry name" value="ZN2_CY6_FUNGAL_1"/>
    <property type="match status" value="1"/>
</dbReference>
<dbReference type="Gene3D" id="4.10.240.10">
    <property type="entry name" value="Zn(2)-C6 fungal-type DNA-binding domain"/>
    <property type="match status" value="1"/>
</dbReference>
<comment type="caution">
    <text evidence="4">The sequence shown here is derived from an EMBL/GenBank/DDBJ whole genome shotgun (WGS) entry which is preliminary data.</text>
</comment>
<name>A0A8H4NWV6_9HYPO</name>
<dbReference type="CDD" id="cd00067">
    <property type="entry name" value="GAL4"/>
    <property type="match status" value="1"/>
</dbReference>
<dbReference type="Proteomes" id="UP000554235">
    <property type="component" value="Unassembled WGS sequence"/>
</dbReference>
<feature type="compositionally biased region" description="Polar residues" evidence="2">
    <location>
        <begin position="143"/>
        <end position="153"/>
    </location>
</feature>
<dbReference type="AlphaFoldDB" id="A0A8H4NWV6"/>
<evidence type="ECO:0000256" key="2">
    <source>
        <dbReference type="SAM" id="MobiDB-lite"/>
    </source>
</evidence>
<evidence type="ECO:0000259" key="3">
    <source>
        <dbReference type="PROSITE" id="PS50048"/>
    </source>
</evidence>
<dbReference type="GO" id="GO:0000981">
    <property type="term" value="F:DNA-binding transcription factor activity, RNA polymerase II-specific"/>
    <property type="evidence" value="ECO:0007669"/>
    <property type="project" value="InterPro"/>
</dbReference>
<feature type="compositionally biased region" description="Low complexity" evidence="2">
    <location>
        <begin position="202"/>
        <end position="214"/>
    </location>
</feature>
<dbReference type="Pfam" id="PF00172">
    <property type="entry name" value="Zn_clus"/>
    <property type="match status" value="1"/>
</dbReference>
<protein>
    <submittedName>
        <fullName evidence="4">Chitinase 1</fullName>
    </submittedName>
</protein>
<keyword evidence="5" id="KW-1185">Reference proteome</keyword>
<dbReference type="InterPro" id="IPR001138">
    <property type="entry name" value="Zn2Cys6_DnaBD"/>
</dbReference>
<sequence length="214" mass="22597">MSSGVVRSTALRAGGACVRCRKGKTKCVYENGRAPCKNCAKGMHDCYLPSESMAHHHGQSPARHANPHRPPRDSMPASGPGGAAEARQAVVGNSTARHVQAGSDKYVLDFLWLFLSLFLLSFRLGTSVSPATTTTALTAATHGINNKTSSPAQTGERGLSSRKNRTPVPILSGSADNTSSPRLTLSRLIITLSQPQLPPSSRPSGRPPLSHTPI</sequence>
<dbReference type="EMBL" id="JAADYS010003408">
    <property type="protein sequence ID" value="KAF4447526.1"/>
    <property type="molecule type" value="Genomic_DNA"/>
</dbReference>
<evidence type="ECO:0000313" key="4">
    <source>
        <dbReference type="EMBL" id="KAF4447526.1"/>
    </source>
</evidence>
<accession>A0A8H4NWV6</accession>
<dbReference type="PROSITE" id="PS50048">
    <property type="entry name" value="ZN2_CY6_FUNGAL_2"/>
    <property type="match status" value="1"/>
</dbReference>
<proteinExistence type="predicted"/>
<organism evidence="4 5">
    <name type="scientific">Fusarium albosuccineum</name>
    <dbReference type="NCBI Taxonomy" id="1237068"/>
    <lineage>
        <taxon>Eukaryota</taxon>
        <taxon>Fungi</taxon>
        <taxon>Dikarya</taxon>
        <taxon>Ascomycota</taxon>
        <taxon>Pezizomycotina</taxon>
        <taxon>Sordariomycetes</taxon>
        <taxon>Hypocreomycetidae</taxon>
        <taxon>Hypocreales</taxon>
        <taxon>Nectriaceae</taxon>
        <taxon>Fusarium</taxon>
        <taxon>Fusarium decemcellulare species complex</taxon>
    </lineage>
</organism>
<reference evidence="4 5" key="1">
    <citation type="submission" date="2020-01" db="EMBL/GenBank/DDBJ databases">
        <title>Identification and distribution of gene clusters putatively required for synthesis of sphingolipid metabolism inhibitors in phylogenetically diverse species of the filamentous fungus Fusarium.</title>
        <authorList>
            <person name="Kim H.-S."/>
            <person name="Busman M."/>
            <person name="Brown D.W."/>
            <person name="Divon H."/>
            <person name="Uhlig S."/>
            <person name="Proctor R.H."/>
        </authorList>
    </citation>
    <scope>NUCLEOTIDE SEQUENCE [LARGE SCALE GENOMIC DNA]</scope>
    <source>
        <strain evidence="4 5">NRRL 20459</strain>
    </source>
</reference>
<dbReference type="SUPFAM" id="SSF57701">
    <property type="entry name" value="Zn2/Cys6 DNA-binding domain"/>
    <property type="match status" value="1"/>
</dbReference>
<evidence type="ECO:0000256" key="1">
    <source>
        <dbReference type="ARBA" id="ARBA00023242"/>
    </source>
</evidence>
<dbReference type="OrthoDB" id="2123952at2759"/>
<keyword evidence="1" id="KW-0539">Nucleus</keyword>
<feature type="region of interest" description="Disordered" evidence="2">
    <location>
        <begin position="140"/>
        <end position="180"/>
    </location>
</feature>
<evidence type="ECO:0000313" key="5">
    <source>
        <dbReference type="Proteomes" id="UP000554235"/>
    </source>
</evidence>
<feature type="region of interest" description="Disordered" evidence="2">
    <location>
        <begin position="53"/>
        <end position="89"/>
    </location>
</feature>
<dbReference type="GO" id="GO:0008270">
    <property type="term" value="F:zinc ion binding"/>
    <property type="evidence" value="ECO:0007669"/>
    <property type="project" value="InterPro"/>
</dbReference>